<keyword evidence="5 8" id="KW-0378">Hydrolase</keyword>
<dbReference type="EC" id="3.1.-.-" evidence="8"/>
<organism evidence="10 11">
    <name type="scientific">Segnochrobactrum spirostomi</name>
    <dbReference type="NCBI Taxonomy" id="2608987"/>
    <lineage>
        <taxon>Bacteria</taxon>
        <taxon>Pseudomonadati</taxon>
        <taxon>Pseudomonadota</taxon>
        <taxon>Alphaproteobacteria</taxon>
        <taxon>Hyphomicrobiales</taxon>
        <taxon>Segnochrobactraceae</taxon>
        <taxon>Segnochrobactrum</taxon>
    </lineage>
</organism>
<evidence type="ECO:0000256" key="8">
    <source>
        <dbReference type="HAMAP-Rule" id="MF_00265"/>
    </source>
</evidence>
<evidence type="ECO:0000256" key="7">
    <source>
        <dbReference type="ARBA" id="ARBA00038093"/>
    </source>
</evidence>
<feature type="binding site" evidence="8">
    <location>
        <position position="100"/>
    </location>
    <ligand>
        <name>Mg(2+)</name>
        <dbReference type="ChEBI" id="CHEBI:18420"/>
    </ligand>
</feature>
<evidence type="ECO:0000313" key="11">
    <source>
        <dbReference type="Proteomes" id="UP000332515"/>
    </source>
</evidence>
<feature type="domain" description="PIN" evidence="9">
    <location>
        <begin position="1"/>
        <end position="125"/>
    </location>
</feature>
<comment type="caution">
    <text evidence="10">The sequence shown here is derived from an EMBL/GenBank/DDBJ whole genome shotgun (WGS) entry which is preliminary data.</text>
</comment>
<dbReference type="GO" id="GO:0000287">
    <property type="term" value="F:magnesium ion binding"/>
    <property type="evidence" value="ECO:0007669"/>
    <property type="project" value="UniProtKB-UniRule"/>
</dbReference>
<evidence type="ECO:0000256" key="3">
    <source>
        <dbReference type="ARBA" id="ARBA00022722"/>
    </source>
</evidence>
<reference evidence="10 11" key="1">
    <citation type="submission" date="2019-09" db="EMBL/GenBank/DDBJ databases">
        <title>Segnochrobactrum spirostomi gen. nov., sp. nov., isolated from the ciliate Spirostomum cf. yagiui and description of a novel family, Segnochrobactraceae fam. nov. within the order Rhizobiales of the class Alphaproteobacteria.</title>
        <authorList>
            <person name="Akter S."/>
            <person name="Shazib S.U.A."/>
            <person name="Shin M.K."/>
        </authorList>
    </citation>
    <scope>NUCLEOTIDE SEQUENCE [LARGE SCALE GENOMIC DNA]</scope>
    <source>
        <strain evidence="10 11">Sp-1</strain>
    </source>
</reference>
<keyword evidence="6 8" id="KW-0460">Magnesium</keyword>
<comment type="cofactor">
    <cofactor evidence="1 8">
        <name>Mg(2+)</name>
        <dbReference type="ChEBI" id="CHEBI:18420"/>
    </cofactor>
</comment>
<evidence type="ECO:0000259" key="9">
    <source>
        <dbReference type="Pfam" id="PF01850"/>
    </source>
</evidence>
<gene>
    <name evidence="8" type="primary">vapC</name>
    <name evidence="10" type="ORF">F0357_15085</name>
</gene>
<proteinExistence type="inferred from homology"/>
<dbReference type="Gene3D" id="3.40.50.1010">
    <property type="entry name" value="5'-nuclease"/>
    <property type="match status" value="1"/>
</dbReference>
<dbReference type="Proteomes" id="UP000332515">
    <property type="component" value="Unassembled WGS sequence"/>
</dbReference>
<feature type="binding site" evidence="8">
    <location>
        <position position="4"/>
    </location>
    <ligand>
        <name>Mg(2+)</name>
        <dbReference type="ChEBI" id="CHEBI:18420"/>
    </ligand>
</feature>
<evidence type="ECO:0000256" key="4">
    <source>
        <dbReference type="ARBA" id="ARBA00022723"/>
    </source>
</evidence>
<evidence type="ECO:0000256" key="6">
    <source>
        <dbReference type="ARBA" id="ARBA00022842"/>
    </source>
</evidence>
<dbReference type="HAMAP" id="MF_00265">
    <property type="entry name" value="VapC_Nob1"/>
    <property type="match status" value="1"/>
</dbReference>
<keyword evidence="4 8" id="KW-0479">Metal-binding</keyword>
<evidence type="ECO:0000256" key="1">
    <source>
        <dbReference type="ARBA" id="ARBA00001946"/>
    </source>
</evidence>
<dbReference type="GO" id="GO:0090729">
    <property type="term" value="F:toxin activity"/>
    <property type="evidence" value="ECO:0007669"/>
    <property type="project" value="UniProtKB-KW"/>
</dbReference>
<dbReference type="EMBL" id="VWNA01000001">
    <property type="protein sequence ID" value="MQT13939.1"/>
    <property type="molecule type" value="Genomic_DNA"/>
</dbReference>
<dbReference type="PANTHER" id="PTHR33653">
    <property type="entry name" value="RIBONUCLEASE VAPC2"/>
    <property type="match status" value="1"/>
</dbReference>
<evidence type="ECO:0000256" key="5">
    <source>
        <dbReference type="ARBA" id="ARBA00022801"/>
    </source>
</evidence>
<comment type="function">
    <text evidence="8">Toxic component of a toxin-antitoxin (TA) system. An RNase.</text>
</comment>
<dbReference type="SUPFAM" id="SSF88723">
    <property type="entry name" value="PIN domain-like"/>
    <property type="match status" value="1"/>
</dbReference>
<name>A0A6A7Y8Y3_9HYPH</name>
<sequence length="133" mass="14353">MVIDTSAIIAILRAEPEAMVFLDALIDAPIRRLSAASFLEIAIVLGRDPTGAYRAAFDALITSYEIGIEPVTEGQARGAETAYRRFGKGSGSAARLNFGDCFRYALAQAFGEPLLFKGEDFAHTDIRAAQVPR</sequence>
<accession>A0A6A7Y8Y3</accession>
<dbReference type="InterPro" id="IPR022907">
    <property type="entry name" value="VapC_family"/>
</dbReference>
<keyword evidence="11" id="KW-1185">Reference proteome</keyword>
<evidence type="ECO:0000313" key="10">
    <source>
        <dbReference type="EMBL" id="MQT13939.1"/>
    </source>
</evidence>
<dbReference type="InterPro" id="IPR002716">
    <property type="entry name" value="PIN_dom"/>
</dbReference>
<dbReference type="RefSeq" id="WP_153483619.1">
    <property type="nucleotide sequence ID" value="NZ_VWNA01000001.1"/>
</dbReference>
<protein>
    <recommendedName>
        <fullName evidence="8">Ribonuclease VapC</fullName>
        <shortName evidence="8">RNase VapC</shortName>
        <ecNumber evidence="8">3.1.-.-</ecNumber>
    </recommendedName>
    <alternativeName>
        <fullName evidence="8">Toxin VapC</fullName>
    </alternativeName>
</protein>
<dbReference type="CDD" id="cd09871">
    <property type="entry name" value="PIN_MtVapC28-VapC30-like"/>
    <property type="match status" value="1"/>
</dbReference>
<evidence type="ECO:0000256" key="2">
    <source>
        <dbReference type="ARBA" id="ARBA00022649"/>
    </source>
</evidence>
<comment type="similarity">
    <text evidence="7 8">Belongs to the PINc/VapC protein family.</text>
</comment>
<dbReference type="GO" id="GO:0016787">
    <property type="term" value="F:hydrolase activity"/>
    <property type="evidence" value="ECO:0007669"/>
    <property type="project" value="UniProtKB-KW"/>
</dbReference>
<keyword evidence="2 8" id="KW-1277">Toxin-antitoxin system</keyword>
<dbReference type="GO" id="GO:0004540">
    <property type="term" value="F:RNA nuclease activity"/>
    <property type="evidence" value="ECO:0007669"/>
    <property type="project" value="InterPro"/>
</dbReference>
<dbReference type="Pfam" id="PF01850">
    <property type="entry name" value="PIN"/>
    <property type="match status" value="1"/>
</dbReference>
<keyword evidence="8" id="KW-0800">Toxin</keyword>
<dbReference type="AlphaFoldDB" id="A0A6A7Y8Y3"/>
<keyword evidence="3 8" id="KW-0540">Nuclease</keyword>
<dbReference type="PANTHER" id="PTHR33653:SF1">
    <property type="entry name" value="RIBONUCLEASE VAPC2"/>
    <property type="match status" value="1"/>
</dbReference>
<dbReference type="InterPro" id="IPR029060">
    <property type="entry name" value="PIN-like_dom_sf"/>
</dbReference>
<dbReference type="InterPro" id="IPR050556">
    <property type="entry name" value="Type_II_TA_system_RNase"/>
</dbReference>